<organism evidence="1">
    <name type="scientific">marine sediment metagenome</name>
    <dbReference type="NCBI Taxonomy" id="412755"/>
    <lineage>
        <taxon>unclassified sequences</taxon>
        <taxon>metagenomes</taxon>
        <taxon>ecological metagenomes</taxon>
    </lineage>
</organism>
<reference evidence="1" key="1">
    <citation type="journal article" date="2014" name="Front. Microbiol.">
        <title>High frequency of phylogenetically diverse reductive dehalogenase-homologous genes in deep subseafloor sedimentary metagenomes.</title>
        <authorList>
            <person name="Kawai M."/>
            <person name="Futagami T."/>
            <person name="Toyoda A."/>
            <person name="Takaki Y."/>
            <person name="Nishi S."/>
            <person name="Hori S."/>
            <person name="Arai W."/>
            <person name="Tsubouchi T."/>
            <person name="Morono Y."/>
            <person name="Uchiyama I."/>
            <person name="Ito T."/>
            <person name="Fujiyama A."/>
            <person name="Inagaki F."/>
            <person name="Takami H."/>
        </authorList>
    </citation>
    <scope>NUCLEOTIDE SEQUENCE</scope>
    <source>
        <strain evidence="1">Expedition CK06-06</strain>
    </source>
</reference>
<comment type="caution">
    <text evidence="1">The sequence shown here is derived from an EMBL/GenBank/DDBJ whole genome shotgun (WGS) entry which is preliminary data.</text>
</comment>
<evidence type="ECO:0000313" key="1">
    <source>
        <dbReference type="EMBL" id="GAI09011.1"/>
    </source>
</evidence>
<dbReference type="AlphaFoldDB" id="X1LT96"/>
<name>X1LT96_9ZZZZ</name>
<sequence length="49" mass="5271">KLAGDLMEEIILKSFHDPNGSSYDYSPGPDAGEITLADFDNVDDILTVA</sequence>
<gene>
    <name evidence="1" type="ORF">S06H3_23616</name>
</gene>
<proteinExistence type="predicted"/>
<accession>X1LT96</accession>
<dbReference type="EMBL" id="BARV01012877">
    <property type="protein sequence ID" value="GAI09011.1"/>
    <property type="molecule type" value="Genomic_DNA"/>
</dbReference>
<protein>
    <submittedName>
        <fullName evidence="1">Uncharacterized protein</fullName>
    </submittedName>
</protein>
<feature type="non-terminal residue" evidence="1">
    <location>
        <position position="1"/>
    </location>
</feature>